<dbReference type="InterPro" id="IPR011249">
    <property type="entry name" value="Metalloenz_LuxS/M16"/>
</dbReference>
<keyword evidence="5" id="KW-0378">Hydrolase</keyword>
<sequence length="983" mass="106714">MLGLQCLADDAMNKAPLHRIIEALPFTEVSMLRQIPAVSAFLQLFIVAAFTLLLNGVLPARAETPVVGWPQASSDLLAESGIRFGTLPNGMRFAIMHNATPAGQVAIRFRIGAGSLQERDDQQGLAHFLEHMAFKGSTHVPEGEMIRTLQRLGLAFGADTNASTSYGETVYSLDLPEANAETVSTGLMLMRETASELTLDAGAFDRERGVILSEEKLRDTPQYRGGIGFLNRLLPGQRATQRPPIGKTDIISNAPVDLVRDYYRANYRPESSTLIVVGDIDAADIEADIRNRFGNWTSNTPAPAATDLGVLEKHGERVGTVVVPGGATRVQIAWTRPYDTSEDTVAKRREQVVEGIGLAVLNRRISVLAQLPDAPFVTAQAGAQNVLKSARVTMIAADTNPDKWQEALAAIDREQRRIAEFGVAQSEIDREITEYRSMLQAAAGGAATRTSPDIAGSLVWSVGENVVFTSPADDLSLFDAAMKGLTATEANESLQRAFAGNGPQLVLQIPQMPEGGLAAVEKAYADSRAMPVTAPSQTAAVEWPYTDFGTAGAVVERRVVDDLGVTMVRFANGVRLTVKPTKLRADEILVRANIGHGRLELPHDRPLPIWASSSVPLSGLKAIGYEDMQKALAGKVVGSDFSIRDDAFRFEGATRPSDLATQLQLLTAYASDPVYRPDVFKRVQQAYLNSLPQLQATPGSVVGRDLPGLLHSGDPRWTFPERAQLLDAKPEDFEAFLRPYLSKGQIEVIIAGDVAVDDAIRMTAETFGALPARPDARGQAGNGDRLFPAPTAEPVVRLQDGRSDNAGALVAMPVGDFLSNLPRAAAANTTGAIFRNRLIDQFRVAEGATYSPQGDVDLSRAIPGYGFTYYYVETTPAKVDHFFDLVDRIAADLRDKDVSPDELTRARAPIVEEIKRSQQTNNYWLESLGNAQTDPRRLERIRGSIDNYQSLTAQDVRAIATKYLKPETAWRLKILPANGAAVR</sequence>
<dbReference type="InterPro" id="IPR007863">
    <property type="entry name" value="Peptidase_M16_C"/>
</dbReference>
<dbReference type="InterPro" id="IPR001431">
    <property type="entry name" value="Pept_M16_Zn_BS"/>
</dbReference>
<keyword evidence="12" id="KW-1185">Reference proteome</keyword>
<evidence type="ECO:0000256" key="5">
    <source>
        <dbReference type="ARBA" id="ARBA00022801"/>
    </source>
</evidence>
<keyword evidence="3" id="KW-0645">Protease</keyword>
<feature type="domain" description="Peptidase M16 C-terminal" evidence="10">
    <location>
        <begin position="730"/>
        <end position="908"/>
    </location>
</feature>
<dbReference type="InterPro" id="IPR050626">
    <property type="entry name" value="Peptidase_M16"/>
</dbReference>
<evidence type="ECO:0000259" key="9">
    <source>
        <dbReference type="Pfam" id="PF00675"/>
    </source>
</evidence>
<organism evidence="11 12">
    <name type="scientific">Rhizobium freirei PRF 81</name>
    <dbReference type="NCBI Taxonomy" id="363754"/>
    <lineage>
        <taxon>Bacteria</taxon>
        <taxon>Pseudomonadati</taxon>
        <taxon>Pseudomonadota</taxon>
        <taxon>Alphaproteobacteria</taxon>
        <taxon>Hyphomicrobiales</taxon>
        <taxon>Rhizobiaceae</taxon>
        <taxon>Rhizobium/Agrobacterium group</taxon>
        <taxon>Rhizobium</taxon>
    </lineage>
</organism>
<feature type="domain" description="Peptidase M16 N-terminal" evidence="9">
    <location>
        <begin position="96"/>
        <end position="214"/>
    </location>
</feature>
<evidence type="ECO:0000259" key="10">
    <source>
        <dbReference type="Pfam" id="PF05193"/>
    </source>
</evidence>
<dbReference type="Pfam" id="PF00675">
    <property type="entry name" value="Peptidase_M16"/>
    <property type="match status" value="1"/>
</dbReference>
<evidence type="ECO:0000256" key="7">
    <source>
        <dbReference type="ARBA" id="ARBA00023049"/>
    </source>
</evidence>
<comment type="caution">
    <text evidence="11">The sequence shown here is derived from an EMBL/GenBank/DDBJ whole genome shotgun (WGS) entry which is preliminary data.</text>
</comment>
<dbReference type="Proteomes" id="UP000012429">
    <property type="component" value="Unassembled WGS sequence"/>
</dbReference>
<name>N6V8U5_9HYPH</name>
<evidence type="ECO:0000256" key="2">
    <source>
        <dbReference type="ARBA" id="ARBA00007261"/>
    </source>
</evidence>
<dbReference type="PANTHER" id="PTHR43690:SF17">
    <property type="entry name" value="PROTEIN YHJJ"/>
    <property type="match status" value="1"/>
</dbReference>
<dbReference type="SUPFAM" id="SSF63411">
    <property type="entry name" value="LuxS/MPP-like metallohydrolase"/>
    <property type="match status" value="4"/>
</dbReference>
<dbReference type="GO" id="GO:0006508">
    <property type="term" value="P:proteolysis"/>
    <property type="evidence" value="ECO:0007669"/>
    <property type="project" value="UniProtKB-KW"/>
</dbReference>
<evidence type="ECO:0000256" key="6">
    <source>
        <dbReference type="ARBA" id="ARBA00022833"/>
    </source>
</evidence>
<dbReference type="PATRIC" id="fig|363754.4.peg.358"/>
<comment type="similarity">
    <text evidence="2 8">Belongs to the peptidase M16 family.</text>
</comment>
<evidence type="ECO:0000256" key="1">
    <source>
        <dbReference type="ARBA" id="ARBA00001947"/>
    </source>
</evidence>
<reference evidence="11 12" key="1">
    <citation type="journal article" date="2012" name="BMC Genomics">
        <title>Genomic basis of broad host range and environmental adaptability of Rhizobium tropici CIAT 899 and Rhizobium sp. PRF 81 which are used in inoculants for common bean (Phaseolus vulgaris L.).</title>
        <authorList>
            <person name="Ormeno-Orrillo E."/>
            <person name="Menna P."/>
            <person name="Almeida L.G."/>
            <person name="Ollero F.J."/>
            <person name="Nicolas M.F."/>
            <person name="Pains Rodrigues E."/>
            <person name="Shigueyoshi Nakatani A."/>
            <person name="Silva Batista J.S."/>
            <person name="Oliveira Chueire L.M."/>
            <person name="Souza R.C."/>
            <person name="Ribeiro Vasconcelos A.T."/>
            <person name="Megias M."/>
            <person name="Hungria M."/>
            <person name="Martinez-Romero E."/>
        </authorList>
    </citation>
    <scope>NUCLEOTIDE SEQUENCE [LARGE SCALE GENOMIC DNA]</scope>
    <source>
        <strain evidence="11 12">PRF 81</strain>
    </source>
</reference>
<evidence type="ECO:0000313" key="11">
    <source>
        <dbReference type="EMBL" id="ENN89586.1"/>
    </source>
</evidence>
<evidence type="ECO:0000256" key="4">
    <source>
        <dbReference type="ARBA" id="ARBA00022723"/>
    </source>
</evidence>
<evidence type="ECO:0000256" key="8">
    <source>
        <dbReference type="RuleBase" id="RU004447"/>
    </source>
</evidence>
<dbReference type="InterPro" id="IPR011765">
    <property type="entry name" value="Pept_M16_N"/>
</dbReference>
<dbReference type="Pfam" id="PF05193">
    <property type="entry name" value="Peptidase_M16_C"/>
    <property type="match status" value="2"/>
</dbReference>
<gene>
    <name evidence="11" type="ORF">RHSP_59841</name>
</gene>
<accession>N6V8U5</accession>
<dbReference type="GO" id="GO:0046872">
    <property type="term" value="F:metal ion binding"/>
    <property type="evidence" value="ECO:0007669"/>
    <property type="project" value="UniProtKB-KW"/>
</dbReference>
<keyword evidence="6" id="KW-0862">Zinc</keyword>
<dbReference type="EMBL" id="AQHN01000005">
    <property type="protein sequence ID" value="ENN89586.1"/>
    <property type="molecule type" value="Genomic_DNA"/>
</dbReference>
<dbReference type="STRING" id="363754.RHSP_59841"/>
<dbReference type="AlphaFoldDB" id="N6V8U5"/>
<dbReference type="Gene3D" id="3.30.830.10">
    <property type="entry name" value="Metalloenzyme, LuxS/M16 peptidase-like"/>
    <property type="match status" value="4"/>
</dbReference>
<evidence type="ECO:0000313" key="12">
    <source>
        <dbReference type="Proteomes" id="UP000012429"/>
    </source>
</evidence>
<feature type="domain" description="Peptidase M16 C-terminal" evidence="10">
    <location>
        <begin position="257"/>
        <end position="433"/>
    </location>
</feature>
<dbReference type="PANTHER" id="PTHR43690">
    <property type="entry name" value="NARDILYSIN"/>
    <property type="match status" value="1"/>
</dbReference>
<evidence type="ECO:0000256" key="3">
    <source>
        <dbReference type="ARBA" id="ARBA00022670"/>
    </source>
</evidence>
<keyword evidence="7" id="KW-0482">Metalloprotease</keyword>
<dbReference type="PROSITE" id="PS00143">
    <property type="entry name" value="INSULINASE"/>
    <property type="match status" value="1"/>
</dbReference>
<protein>
    <submittedName>
        <fullName evidence="11">Peptidase M16 domain protein</fullName>
    </submittedName>
</protein>
<comment type="cofactor">
    <cofactor evidence="1">
        <name>Zn(2+)</name>
        <dbReference type="ChEBI" id="CHEBI:29105"/>
    </cofactor>
</comment>
<keyword evidence="4" id="KW-0479">Metal-binding</keyword>
<proteinExistence type="inferred from homology"/>
<dbReference type="GO" id="GO:0004222">
    <property type="term" value="F:metalloendopeptidase activity"/>
    <property type="evidence" value="ECO:0007669"/>
    <property type="project" value="InterPro"/>
</dbReference>